<dbReference type="GO" id="GO:0003723">
    <property type="term" value="F:RNA binding"/>
    <property type="evidence" value="ECO:0007669"/>
    <property type="project" value="InterPro"/>
</dbReference>
<evidence type="ECO:0000256" key="1">
    <source>
        <dbReference type="ARBA" id="ARBA00022737"/>
    </source>
</evidence>
<evidence type="ECO:0000313" key="4">
    <source>
        <dbReference type="EMBL" id="PWA41972.1"/>
    </source>
</evidence>
<dbReference type="OrthoDB" id="1882394at2759"/>
<feature type="region of interest" description="Disordered" evidence="3">
    <location>
        <begin position="20"/>
        <end position="47"/>
    </location>
</feature>
<protein>
    <submittedName>
        <fullName evidence="4">Tetratricopeptide-like helical domain-containing protein</fullName>
    </submittedName>
</protein>
<feature type="compositionally biased region" description="Polar residues" evidence="3">
    <location>
        <begin position="34"/>
        <end position="47"/>
    </location>
</feature>
<accession>A0A2U1KYY0</accession>
<gene>
    <name evidence="4" type="ORF">CTI12_AA549170</name>
</gene>
<dbReference type="InterPro" id="IPR046848">
    <property type="entry name" value="E_motif"/>
</dbReference>
<dbReference type="AlphaFoldDB" id="A0A2U1KYY0"/>
<dbReference type="FunFam" id="1.25.40.10:FF:000090">
    <property type="entry name" value="Pentatricopeptide repeat-containing protein, chloroplastic"/>
    <property type="match status" value="1"/>
</dbReference>
<comment type="caution">
    <text evidence="4">The sequence shown here is derived from an EMBL/GenBank/DDBJ whole genome shotgun (WGS) entry which is preliminary data.</text>
</comment>
<reference evidence="4 5" key="1">
    <citation type="journal article" date="2018" name="Mol. Plant">
        <title>The genome of Artemisia annua provides insight into the evolution of Asteraceae family and artemisinin biosynthesis.</title>
        <authorList>
            <person name="Shen Q."/>
            <person name="Zhang L."/>
            <person name="Liao Z."/>
            <person name="Wang S."/>
            <person name="Yan T."/>
            <person name="Shi P."/>
            <person name="Liu M."/>
            <person name="Fu X."/>
            <person name="Pan Q."/>
            <person name="Wang Y."/>
            <person name="Lv Z."/>
            <person name="Lu X."/>
            <person name="Zhang F."/>
            <person name="Jiang W."/>
            <person name="Ma Y."/>
            <person name="Chen M."/>
            <person name="Hao X."/>
            <person name="Li L."/>
            <person name="Tang Y."/>
            <person name="Lv G."/>
            <person name="Zhou Y."/>
            <person name="Sun X."/>
            <person name="Brodelius P.E."/>
            <person name="Rose J.K.C."/>
            <person name="Tang K."/>
        </authorList>
    </citation>
    <scope>NUCLEOTIDE SEQUENCE [LARGE SCALE GENOMIC DNA]</scope>
    <source>
        <strain evidence="5">cv. Huhao1</strain>
        <tissue evidence="4">Leaf</tissue>
    </source>
</reference>
<dbReference type="InterPro" id="IPR011990">
    <property type="entry name" value="TPR-like_helical_dom_sf"/>
</dbReference>
<dbReference type="STRING" id="35608.A0A2U1KYY0"/>
<dbReference type="PROSITE" id="PS51375">
    <property type="entry name" value="PPR"/>
    <property type="match status" value="2"/>
</dbReference>
<feature type="repeat" description="PPR" evidence="2">
    <location>
        <begin position="127"/>
        <end position="161"/>
    </location>
</feature>
<evidence type="ECO:0000256" key="3">
    <source>
        <dbReference type="SAM" id="MobiDB-lite"/>
    </source>
</evidence>
<dbReference type="GO" id="GO:0009451">
    <property type="term" value="P:RNA modification"/>
    <property type="evidence" value="ECO:0007669"/>
    <property type="project" value="InterPro"/>
</dbReference>
<evidence type="ECO:0000256" key="2">
    <source>
        <dbReference type="PROSITE-ProRule" id="PRU00708"/>
    </source>
</evidence>
<dbReference type="Pfam" id="PF20431">
    <property type="entry name" value="E_motif"/>
    <property type="match status" value="1"/>
</dbReference>
<sequence length="440" mass="49647">MAVSMQCQVLNTFCLRKNTNKKQSHQKHKQNTQLSFPRSSSPSQLVVHQKPSPQSKLEALCNVVNELETSVKRGITIDDPKIFSSLLETCFRLEAIEQGIRIHRLIPEKLLRRNVGVSSKLLRLNMSSFAWNSLISGYSEMGLYEDALALYFQMVEEGVEPDGFSFPRVLKACGGIGLIHVGEQVHREIIRCGYANDGFVLNGLVDMYAKCGDIVRAPGLSLKLVSQIHGWILRKGTEWNLPIANSLIYVYANIGRLDKARWVFDEMPERDLISWNTIISVHNKHRNALVYFQRMMSANTSPDAITFVSVLTACAHLRLVKDGEKLFSAMTEKFGISPSMEHYACLVNLYGRAGMIVDAYKVITDKMQFAAGPTVWGALLHACYVHENVDIGEIAAENLFELEPDNDHNFTLLLQIYDKTGRVQDVERVRAMMMSRGFDL</sequence>
<dbReference type="Proteomes" id="UP000245207">
    <property type="component" value="Unassembled WGS sequence"/>
</dbReference>
<dbReference type="InterPro" id="IPR046960">
    <property type="entry name" value="PPR_At4g14850-like_plant"/>
</dbReference>
<dbReference type="NCBIfam" id="TIGR00756">
    <property type="entry name" value="PPR"/>
    <property type="match status" value="1"/>
</dbReference>
<name>A0A2U1KYY0_ARTAN</name>
<keyword evidence="5" id="KW-1185">Reference proteome</keyword>
<dbReference type="InterPro" id="IPR002885">
    <property type="entry name" value="PPR_rpt"/>
</dbReference>
<feature type="repeat" description="PPR" evidence="2">
    <location>
        <begin position="240"/>
        <end position="274"/>
    </location>
</feature>
<organism evidence="4 5">
    <name type="scientific">Artemisia annua</name>
    <name type="common">Sweet wormwood</name>
    <dbReference type="NCBI Taxonomy" id="35608"/>
    <lineage>
        <taxon>Eukaryota</taxon>
        <taxon>Viridiplantae</taxon>
        <taxon>Streptophyta</taxon>
        <taxon>Embryophyta</taxon>
        <taxon>Tracheophyta</taxon>
        <taxon>Spermatophyta</taxon>
        <taxon>Magnoliopsida</taxon>
        <taxon>eudicotyledons</taxon>
        <taxon>Gunneridae</taxon>
        <taxon>Pentapetalae</taxon>
        <taxon>asterids</taxon>
        <taxon>campanulids</taxon>
        <taxon>Asterales</taxon>
        <taxon>Asteraceae</taxon>
        <taxon>Asteroideae</taxon>
        <taxon>Anthemideae</taxon>
        <taxon>Artemisiinae</taxon>
        <taxon>Artemisia</taxon>
    </lineage>
</organism>
<dbReference type="Pfam" id="PF13041">
    <property type="entry name" value="PPR_2"/>
    <property type="match status" value="1"/>
</dbReference>
<dbReference type="Gene3D" id="1.25.40.10">
    <property type="entry name" value="Tetratricopeptide repeat domain"/>
    <property type="match status" value="2"/>
</dbReference>
<dbReference type="PANTHER" id="PTHR47926">
    <property type="entry name" value="PENTATRICOPEPTIDE REPEAT-CONTAINING PROTEIN"/>
    <property type="match status" value="1"/>
</dbReference>
<feature type="compositionally biased region" description="Basic residues" evidence="3">
    <location>
        <begin position="20"/>
        <end position="30"/>
    </location>
</feature>
<dbReference type="Pfam" id="PF13812">
    <property type="entry name" value="PPR_3"/>
    <property type="match status" value="1"/>
</dbReference>
<dbReference type="PANTHER" id="PTHR47926:SF515">
    <property type="entry name" value="UMP-CMP KINASE"/>
    <property type="match status" value="1"/>
</dbReference>
<dbReference type="EMBL" id="PKPP01012708">
    <property type="protein sequence ID" value="PWA41972.1"/>
    <property type="molecule type" value="Genomic_DNA"/>
</dbReference>
<proteinExistence type="predicted"/>
<evidence type="ECO:0000313" key="5">
    <source>
        <dbReference type="Proteomes" id="UP000245207"/>
    </source>
</evidence>
<keyword evidence="1" id="KW-0677">Repeat</keyword>
<dbReference type="Pfam" id="PF01535">
    <property type="entry name" value="PPR"/>
    <property type="match status" value="1"/>
</dbReference>